<evidence type="ECO:0000313" key="1">
    <source>
        <dbReference type="EMBL" id="TNV86098.1"/>
    </source>
</evidence>
<dbReference type="EMBL" id="RRYP01001316">
    <property type="protein sequence ID" value="TNV86098.1"/>
    <property type="molecule type" value="Genomic_DNA"/>
</dbReference>
<dbReference type="AlphaFoldDB" id="A0A8J8P367"/>
<reference evidence="1" key="1">
    <citation type="submission" date="2019-06" db="EMBL/GenBank/DDBJ databases">
        <authorList>
            <person name="Zheng W."/>
        </authorList>
    </citation>
    <scope>NUCLEOTIDE SEQUENCE</scope>
    <source>
        <strain evidence="1">QDHG01</strain>
    </source>
</reference>
<evidence type="ECO:0000313" key="2">
    <source>
        <dbReference type="Proteomes" id="UP000785679"/>
    </source>
</evidence>
<protein>
    <submittedName>
        <fullName evidence="1">Uncharacterized protein</fullName>
    </submittedName>
</protein>
<keyword evidence="2" id="KW-1185">Reference proteome</keyword>
<proteinExistence type="predicted"/>
<dbReference type="Proteomes" id="UP000785679">
    <property type="component" value="Unassembled WGS sequence"/>
</dbReference>
<organism evidence="1 2">
    <name type="scientific">Halteria grandinella</name>
    <dbReference type="NCBI Taxonomy" id="5974"/>
    <lineage>
        <taxon>Eukaryota</taxon>
        <taxon>Sar</taxon>
        <taxon>Alveolata</taxon>
        <taxon>Ciliophora</taxon>
        <taxon>Intramacronucleata</taxon>
        <taxon>Spirotrichea</taxon>
        <taxon>Stichotrichia</taxon>
        <taxon>Sporadotrichida</taxon>
        <taxon>Halteriidae</taxon>
        <taxon>Halteria</taxon>
    </lineage>
</organism>
<name>A0A8J8P367_HALGN</name>
<comment type="caution">
    <text evidence="1">The sequence shown here is derived from an EMBL/GenBank/DDBJ whole genome shotgun (WGS) entry which is preliminary data.</text>
</comment>
<gene>
    <name evidence="1" type="ORF">FGO68_gene12960</name>
</gene>
<accession>A0A8J8P367</accession>
<sequence>MLTELSNGQDLNITVLLPKEFMMNQHRQLILPYIIQRLEIFSDMVLKFTIETISQIRQLTIRVANQNNKVLFDNQLIPFENTSFELIILEPKEEIIESALKHYENILDQQQCRIELQPKWYHLRKVSFRLKIERILDNYDKSSVCLNQNSLSSEYYPKISDTKYNDFLSYISKIKTNHGQRFLIERLQMRMLEQFNKLPEFCEQVNIVECDDSSWKYIILSYFIYKTVVKARFSVTRIQLNDFFARYRYASPSHLTLEYHQGTEKSSIGRIELADVLQRFDSRDNLKTLKIIFGRADREDLILELSAIYHSIANFPNLTKLNIPYCQDLSTLRPLQQLLNTLSPRLEILKLRQYEFSSCLKQFESNQLINYACD</sequence>